<evidence type="ECO:0000256" key="1">
    <source>
        <dbReference type="ARBA" id="ARBA00022723"/>
    </source>
</evidence>
<protein>
    <recommendedName>
        <fullName evidence="5">SET domain-containing protein</fullName>
    </recommendedName>
</protein>
<organism evidence="6 7">
    <name type="scientific">Oculimacula yallundae</name>
    <dbReference type="NCBI Taxonomy" id="86028"/>
    <lineage>
        <taxon>Eukaryota</taxon>
        <taxon>Fungi</taxon>
        <taxon>Dikarya</taxon>
        <taxon>Ascomycota</taxon>
        <taxon>Pezizomycotina</taxon>
        <taxon>Leotiomycetes</taxon>
        <taxon>Helotiales</taxon>
        <taxon>Ploettnerulaceae</taxon>
        <taxon>Oculimacula</taxon>
    </lineage>
</organism>
<dbReference type="SUPFAM" id="SSF82199">
    <property type="entry name" value="SET domain"/>
    <property type="match status" value="1"/>
</dbReference>
<feature type="region of interest" description="Disordered" evidence="4">
    <location>
        <begin position="14"/>
        <end position="44"/>
    </location>
</feature>
<keyword evidence="2" id="KW-0863">Zinc-finger</keyword>
<evidence type="ECO:0000256" key="3">
    <source>
        <dbReference type="ARBA" id="ARBA00022833"/>
    </source>
</evidence>
<evidence type="ECO:0000313" key="7">
    <source>
        <dbReference type="Proteomes" id="UP001595075"/>
    </source>
</evidence>
<dbReference type="EMBL" id="JAZHXI010000016">
    <property type="protein sequence ID" value="KAL2063050.1"/>
    <property type="molecule type" value="Genomic_DNA"/>
</dbReference>
<dbReference type="PANTHER" id="PTHR12197">
    <property type="entry name" value="HISTONE-LYSINE N-METHYLTRANSFERASE SMYD"/>
    <property type="match status" value="1"/>
</dbReference>
<dbReference type="Pfam" id="PF00856">
    <property type="entry name" value="SET"/>
    <property type="match status" value="1"/>
</dbReference>
<name>A0ABR4BZK3_9HELO</name>
<dbReference type="InterPro" id="IPR050869">
    <property type="entry name" value="H3K4_H4K5_MeTrfase"/>
</dbReference>
<dbReference type="PANTHER" id="PTHR12197:SF251">
    <property type="entry name" value="EG:BACR7C10.4 PROTEIN"/>
    <property type="match status" value="1"/>
</dbReference>
<accession>A0ABR4BZK3</accession>
<dbReference type="Proteomes" id="UP001595075">
    <property type="component" value="Unassembled WGS sequence"/>
</dbReference>
<reference evidence="6 7" key="1">
    <citation type="journal article" date="2024" name="Commun. Biol.">
        <title>Comparative genomic analysis of thermophilic fungi reveals convergent evolutionary adaptations and gene losses.</title>
        <authorList>
            <person name="Steindorff A.S."/>
            <person name="Aguilar-Pontes M.V."/>
            <person name="Robinson A.J."/>
            <person name="Andreopoulos B."/>
            <person name="LaButti K."/>
            <person name="Kuo A."/>
            <person name="Mondo S."/>
            <person name="Riley R."/>
            <person name="Otillar R."/>
            <person name="Haridas S."/>
            <person name="Lipzen A."/>
            <person name="Grimwood J."/>
            <person name="Schmutz J."/>
            <person name="Clum A."/>
            <person name="Reid I.D."/>
            <person name="Moisan M.C."/>
            <person name="Butler G."/>
            <person name="Nguyen T.T.M."/>
            <person name="Dewar K."/>
            <person name="Conant G."/>
            <person name="Drula E."/>
            <person name="Henrissat B."/>
            <person name="Hansel C."/>
            <person name="Singer S."/>
            <person name="Hutchinson M.I."/>
            <person name="de Vries R.P."/>
            <person name="Natvig D.O."/>
            <person name="Powell A.J."/>
            <person name="Tsang A."/>
            <person name="Grigoriev I.V."/>
        </authorList>
    </citation>
    <scope>NUCLEOTIDE SEQUENCE [LARGE SCALE GENOMIC DNA]</scope>
    <source>
        <strain evidence="6 7">CBS 494.80</strain>
    </source>
</reference>
<keyword evidence="1" id="KW-0479">Metal-binding</keyword>
<evidence type="ECO:0000259" key="5">
    <source>
        <dbReference type="PROSITE" id="PS50280"/>
    </source>
</evidence>
<evidence type="ECO:0000256" key="2">
    <source>
        <dbReference type="ARBA" id="ARBA00022771"/>
    </source>
</evidence>
<dbReference type="PROSITE" id="PS01360">
    <property type="entry name" value="ZF_MYND_1"/>
    <property type="match status" value="1"/>
</dbReference>
<gene>
    <name evidence="6" type="ORF">VTL71DRAFT_6122</name>
</gene>
<comment type="caution">
    <text evidence="6">The sequence shown here is derived from an EMBL/GenBank/DDBJ whole genome shotgun (WGS) entry which is preliminary data.</text>
</comment>
<keyword evidence="3" id="KW-0862">Zinc</keyword>
<feature type="domain" description="SET" evidence="5">
    <location>
        <begin position="367"/>
        <end position="673"/>
    </location>
</feature>
<dbReference type="InterPro" id="IPR001214">
    <property type="entry name" value="SET_dom"/>
</dbReference>
<sequence>MAQTPQTPVHLTFSSELAEDTPIDPTAMSVQSTTKSRKTKPLSAKQKMQRAFANLYDDEEDMVDAVSPAWTSGQNQQSLATDVTMEDVDDCADFEVKAGDNFVDMGTIVANAMDVGNSEGAEEKIEEGPVIRTEWLGTSQFYLEPLLGLQKSGGLDGCIAYREAVAHDVVRFPYDPVPLLTLSSTYGQLGFSDISVANAHRAILLIEAALQQLVTSNLSTQAPSVTAAAPIYPQLDVLAKSLISIKYRGYGPDSTEEELRALHLKAHQILLAGLLGTATNWEGLVVAQAALKLYPGDVELTELQAELKASFLDRITVCKVAEMKKEDLIEITRMGKICQRKYPWMNEDLYKRTPATLREANGGFVGSSCEVKPVVFGDAIPRIAKEGEDVGPLGIFATRDIVEDEIIMVDRTLAGVSDVPSSKFETCDACQGCLLPPYLRPEKILYPSCCDKVAFCSLECWKLASESYHKVLCGHDFDWLYQKIKQGKSSGAGGHWKSVNFLRVVAIVLADSRKSNTKIHPLLHPLLARMSANYPARERILGSTDTPHSWLHFTNVVAPTQILLQLGVNIYTDEHWSPEVIQTIFWRIENNANMATTNLAGTDVSLVNINPNYLFFNHSCEPNVSWHGACTKDASIKSLMNQDGRLLQPGCSAVWCTAVRDIKKGEELKISYVGNPKGEGDAEIGGGRDGKRAWLSKWFDNGCGCAICEKENRVEAAKTSLSSGEDQPVVDCAMEDFVENGVGA</sequence>
<proteinExistence type="predicted"/>
<evidence type="ECO:0000256" key="4">
    <source>
        <dbReference type="SAM" id="MobiDB-lite"/>
    </source>
</evidence>
<keyword evidence="7" id="KW-1185">Reference proteome</keyword>
<dbReference type="Gene3D" id="2.170.270.10">
    <property type="entry name" value="SET domain"/>
    <property type="match status" value="1"/>
</dbReference>
<dbReference type="InterPro" id="IPR046341">
    <property type="entry name" value="SET_dom_sf"/>
</dbReference>
<dbReference type="InterPro" id="IPR002893">
    <property type="entry name" value="Znf_MYND"/>
</dbReference>
<dbReference type="PROSITE" id="PS50280">
    <property type="entry name" value="SET"/>
    <property type="match status" value="1"/>
</dbReference>
<evidence type="ECO:0000313" key="6">
    <source>
        <dbReference type="EMBL" id="KAL2063050.1"/>
    </source>
</evidence>